<feature type="transmembrane region" description="Helical" evidence="8">
    <location>
        <begin position="46"/>
        <end position="66"/>
    </location>
</feature>
<organism evidence="10 11">
    <name type="scientific">Filifactor villosus</name>
    <dbReference type="NCBI Taxonomy" id="29374"/>
    <lineage>
        <taxon>Bacteria</taxon>
        <taxon>Bacillati</taxon>
        <taxon>Bacillota</taxon>
        <taxon>Clostridia</taxon>
        <taxon>Peptostreptococcales</taxon>
        <taxon>Filifactoraceae</taxon>
        <taxon>Filifactor</taxon>
    </lineage>
</organism>
<keyword evidence="4 8" id="KW-0812">Transmembrane</keyword>
<dbReference type="GO" id="GO:0008233">
    <property type="term" value="F:peptidase activity"/>
    <property type="evidence" value="ECO:0007669"/>
    <property type="project" value="UniProtKB-KW"/>
</dbReference>
<feature type="transmembrane region" description="Helical" evidence="8">
    <location>
        <begin position="134"/>
        <end position="152"/>
    </location>
</feature>
<dbReference type="GO" id="GO:0006508">
    <property type="term" value="P:proteolysis"/>
    <property type="evidence" value="ECO:0007669"/>
    <property type="project" value="UniProtKB-KW"/>
</dbReference>
<sequence length="181" mass="20137">MRAYGAVMCIWWGAYFLAKKKDLAQVCANKGISIIQGEYWRFFTGLFLHVNLLHLLLNSIAFYWVCAFLETRTTSFKMIVFSLTAATLSNVCFSILYRKSISVGGSPIVFAMIGLIVIYALFGKDTRKLDIHSAYGRWILGFAIFGNIPIFSGNSSTLIIHSISLILGAVIAFVGLRLGIF</sequence>
<keyword evidence="5 10" id="KW-0378">Hydrolase</keyword>
<comment type="similarity">
    <text evidence="2">Belongs to the peptidase S54 family.</text>
</comment>
<dbReference type="EMBL" id="JBHSHL010000033">
    <property type="protein sequence ID" value="MFC4805081.1"/>
    <property type="molecule type" value="Genomic_DNA"/>
</dbReference>
<gene>
    <name evidence="10" type="ORF">ACFO4R_08295</name>
</gene>
<keyword evidence="6 8" id="KW-1133">Transmembrane helix</keyword>
<dbReference type="PANTHER" id="PTHR43066">
    <property type="entry name" value="RHOMBOID-RELATED PROTEIN"/>
    <property type="match status" value="1"/>
</dbReference>
<feature type="domain" description="Peptidase S54 rhomboid" evidence="9">
    <location>
        <begin position="37"/>
        <end position="176"/>
    </location>
</feature>
<dbReference type="Proteomes" id="UP001595916">
    <property type="component" value="Unassembled WGS sequence"/>
</dbReference>
<evidence type="ECO:0000256" key="6">
    <source>
        <dbReference type="ARBA" id="ARBA00022989"/>
    </source>
</evidence>
<feature type="transmembrane region" description="Helical" evidence="8">
    <location>
        <begin position="158"/>
        <end position="180"/>
    </location>
</feature>
<dbReference type="PANTHER" id="PTHR43066:SF1">
    <property type="entry name" value="RHOMBOID PROTEIN 2"/>
    <property type="match status" value="1"/>
</dbReference>
<dbReference type="Gene3D" id="1.20.1540.10">
    <property type="entry name" value="Rhomboid-like"/>
    <property type="match status" value="1"/>
</dbReference>
<comment type="caution">
    <text evidence="10">The sequence shown here is derived from an EMBL/GenBank/DDBJ whole genome shotgun (WGS) entry which is preliminary data.</text>
</comment>
<reference evidence="11" key="1">
    <citation type="journal article" date="2019" name="Int. J. Syst. Evol. Microbiol.">
        <title>The Global Catalogue of Microorganisms (GCM) 10K type strain sequencing project: providing services to taxonomists for standard genome sequencing and annotation.</title>
        <authorList>
            <consortium name="The Broad Institute Genomics Platform"/>
            <consortium name="The Broad Institute Genome Sequencing Center for Infectious Disease"/>
            <person name="Wu L."/>
            <person name="Ma J."/>
        </authorList>
    </citation>
    <scope>NUCLEOTIDE SEQUENCE [LARGE SCALE GENOMIC DNA]</scope>
    <source>
        <strain evidence="11">CCUG 46385</strain>
    </source>
</reference>
<keyword evidence="7 8" id="KW-0472">Membrane</keyword>
<evidence type="ECO:0000259" key="9">
    <source>
        <dbReference type="Pfam" id="PF01694"/>
    </source>
</evidence>
<comment type="subcellular location">
    <subcellularLocation>
        <location evidence="1">Membrane</location>
        <topology evidence="1">Multi-pass membrane protein</topology>
    </subcellularLocation>
</comment>
<evidence type="ECO:0000256" key="8">
    <source>
        <dbReference type="SAM" id="Phobius"/>
    </source>
</evidence>
<feature type="transmembrane region" description="Helical" evidence="8">
    <location>
        <begin position="78"/>
        <end position="97"/>
    </location>
</feature>
<dbReference type="InterPro" id="IPR035952">
    <property type="entry name" value="Rhomboid-like_sf"/>
</dbReference>
<evidence type="ECO:0000256" key="5">
    <source>
        <dbReference type="ARBA" id="ARBA00022801"/>
    </source>
</evidence>
<accession>A0ABV9QN22</accession>
<evidence type="ECO:0000256" key="2">
    <source>
        <dbReference type="ARBA" id="ARBA00009045"/>
    </source>
</evidence>
<keyword evidence="11" id="KW-1185">Reference proteome</keyword>
<dbReference type="RefSeq" id="WP_379788619.1">
    <property type="nucleotide sequence ID" value="NZ_JBHSHL010000033.1"/>
</dbReference>
<dbReference type="SUPFAM" id="SSF144091">
    <property type="entry name" value="Rhomboid-like"/>
    <property type="match status" value="1"/>
</dbReference>
<name>A0ABV9QN22_9FIRM</name>
<evidence type="ECO:0000313" key="11">
    <source>
        <dbReference type="Proteomes" id="UP001595916"/>
    </source>
</evidence>
<protein>
    <submittedName>
        <fullName evidence="10">Rhomboid family intramembrane serine protease</fullName>
        <ecNumber evidence="10">3.4.21.105</ecNumber>
    </submittedName>
</protein>
<proteinExistence type="inferred from homology"/>
<dbReference type="EC" id="3.4.21.105" evidence="10"/>
<dbReference type="Pfam" id="PF01694">
    <property type="entry name" value="Rhomboid"/>
    <property type="match status" value="1"/>
</dbReference>
<feature type="transmembrane region" description="Helical" evidence="8">
    <location>
        <begin position="103"/>
        <end position="122"/>
    </location>
</feature>
<dbReference type="InterPro" id="IPR022764">
    <property type="entry name" value="Peptidase_S54_rhomboid_dom"/>
</dbReference>
<evidence type="ECO:0000256" key="4">
    <source>
        <dbReference type="ARBA" id="ARBA00022692"/>
    </source>
</evidence>
<evidence type="ECO:0000256" key="3">
    <source>
        <dbReference type="ARBA" id="ARBA00022670"/>
    </source>
</evidence>
<evidence type="ECO:0000256" key="1">
    <source>
        <dbReference type="ARBA" id="ARBA00004141"/>
    </source>
</evidence>
<evidence type="ECO:0000256" key="7">
    <source>
        <dbReference type="ARBA" id="ARBA00023136"/>
    </source>
</evidence>
<keyword evidence="3 10" id="KW-0645">Protease</keyword>
<evidence type="ECO:0000313" key="10">
    <source>
        <dbReference type="EMBL" id="MFC4805081.1"/>
    </source>
</evidence>